<dbReference type="RefSeq" id="XP_042923263.1">
    <property type="nucleotide sequence ID" value="XM_043064695.1"/>
</dbReference>
<reference evidence="6 7" key="1">
    <citation type="journal article" date="2007" name="Science">
        <title>The Chlamydomonas genome reveals the evolution of key animal and plant functions.</title>
        <authorList>
            <person name="Merchant S.S."/>
            <person name="Prochnik S.E."/>
            <person name="Vallon O."/>
            <person name="Harris E.H."/>
            <person name="Karpowicz S.J."/>
            <person name="Witman G.B."/>
            <person name="Terry A."/>
            <person name="Salamov A."/>
            <person name="Fritz-Laylin L.K."/>
            <person name="Marechal-Drouard L."/>
            <person name="Marshall W.F."/>
            <person name="Qu L.H."/>
            <person name="Nelson D.R."/>
            <person name="Sanderfoot A.A."/>
            <person name="Spalding M.H."/>
            <person name="Kapitonov V.V."/>
            <person name="Ren Q."/>
            <person name="Ferris P."/>
            <person name="Lindquist E."/>
            <person name="Shapiro H."/>
            <person name="Lucas S.M."/>
            <person name="Grimwood J."/>
            <person name="Schmutz J."/>
            <person name="Cardol P."/>
            <person name="Cerutti H."/>
            <person name="Chanfreau G."/>
            <person name="Chen C.L."/>
            <person name="Cognat V."/>
            <person name="Croft M.T."/>
            <person name="Dent R."/>
            <person name="Dutcher S."/>
            <person name="Fernandez E."/>
            <person name="Fukuzawa H."/>
            <person name="Gonzalez-Ballester D."/>
            <person name="Gonzalez-Halphen D."/>
            <person name="Hallmann A."/>
            <person name="Hanikenne M."/>
            <person name="Hippler M."/>
            <person name="Inwood W."/>
            <person name="Jabbari K."/>
            <person name="Kalanon M."/>
            <person name="Kuras R."/>
            <person name="Lefebvre P.A."/>
            <person name="Lemaire S.D."/>
            <person name="Lobanov A.V."/>
            <person name="Lohr M."/>
            <person name="Manuell A."/>
            <person name="Meier I."/>
            <person name="Mets L."/>
            <person name="Mittag M."/>
            <person name="Mittelmeier T."/>
            <person name="Moroney J.V."/>
            <person name="Moseley J."/>
            <person name="Napoli C."/>
            <person name="Nedelcu A.M."/>
            <person name="Niyogi K."/>
            <person name="Novoselov S.V."/>
            <person name="Paulsen I.T."/>
            <person name="Pazour G."/>
            <person name="Purton S."/>
            <person name="Ral J.P."/>
            <person name="Riano-Pachon D.M."/>
            <person name="Riekhof W."/>
            <person name="Rymarquis L."/>
            <person name="Schroda M."/>
            <person name="Stern D."/>
            <person name="Umen J."/>
            <person name="Willows R."/>
            <person name="Wilson N."/>
            <person name="Zimmer S.L."/>
            <person name="Allmer J."/>
            <person name="Balk J."/>
            <person name="Bisova K."/>
            <person name="Chen C.J."/>
            <person name="Elias M."/>
            <person name="Gendler K."/>
            <person name="Hauser C."/>
            <person name="Lamb M.R."/>
            <person name="Ledford H."/>
            <person name="Long J.C."/>
            <person name="Minagawa J."/>
            <person name="Page M.D."/>
            <person name="Pan J."/>
            <person name="Pootakham W."/>
            <person name="Roje S."/>
            <person name="Rose A."/>
            <person name="Stahlberg E."/>
            <person name="Terauchi A.M."/>
            <person name="Yang P."/>
            <person name="Ball S."/>
            <person name="Bowler C."/>
            <person name="Dieckmann C.L."/>
            <person name="Gladyshev V.N."/>
            <person name="Green P."/>
            <person name="Jorgensen R."/>
            <person name="Mayfield S."/>
            <person name="Mueller-Roeber B."/>
            <person name="Rajamani S."/>
            <person name="Sayre R.T."/>
            <person name="Brokstein P."/>
            <person name="Dubchak I."/>
            <person name="Goodstein D."/>
            <person name="Hornick L."/>
            <person name="Huang Y.W."/>
            <person name="Jhaveri J."/>
            <person name="Luo Y."/>
            <person name="Martinez D."/>
            <person name="Ngau W.C."/>
            <person name="Otillar B."/>
            <person name="Poliakov A."/>
            <person name="Porter A."/>
            <person name="Szajkowski L."/>
            <person name="Werner G."/>
            <person name="Zhou K."/>
            <person name="Grigoriev I.V."/>
            <person name="Rokhsar D.S."/>
            <person name="Grossman A.R."/>
        </authorList>
    </citation>
    <scope>NUCLEOTIDE SEQUENCE [LARGE SCALE GENOMIC DNA]</scope>
    <source>
        <strain evidence="7">CC-503</strain>
    </source>
</reference>
<dbReference type="GeneID" id="66054252"/>
<comment type="subcellular location">
    <subcellularLocation>
        <location evidence="1">Cytoplasm</location>
        <location evidence="1">Cytoskeleton</location>
        <location evidence="1">Cilium axoneme</location>
    </subcellularLocation>
</comment>
<keyword evidence="2" id="KW-0677">Repeat</keyword>
<organism evidence="6 7">
    <name type="scientific">Chlamydomonas reinhardtii</name>
    <name type="common">Chlamydomonas smithii</name>
    <dbReference type="NCBI Taxonomy" id="3055"/>
    <lineage>
        <taxon>Eukaryota</taxon>
        <taxon>Viridiplantae</taxon>
        <taxon>Chlorophyta</taxon>
        <taxon>core chlorophytes</taxon>
        <taxon>Chlorophyceae</taxon>
        <taxon>CS clade</taxon>
        <taxon>Chlamydomonadales</taxon>
        <taxon>Chlamydomonadaceae</taxon>
        <taxon>Chlamydomonas</taxon>
    </lineage>
</organism>
<keyword evidence="7" id="KW-1185">Reference proteome</keyword>
<dbReference type="Gene3D" id="1.25.40.20">
    <property type="entry name" value="Ankyrin repeat-containing domain"/>
    <property type="match status" value="1"/>
</dbReference>
<dbReference type="InterPro" id="IPR036770">
    <property type="entry name" value="Ankyrin_rpt-contain_sf"/>
</dbReference>
<dbReference type="SUPFAM" id="SSF48403">
    <property type="entry name" value="Ankyrin repeat"/>
    <property type="match status" value="1"/>
</dbReference>
<dbReference type="SUPFAM" id="SSF81383">
    <property type="entry name" value="F-box domain"/>
    <property type="match status" value="1"/>
</dbReference>
<dbReference type="Proteomes" id="UP000006906">
    <property type="component" value="Chromosome 7"/>
</dbReference>
<dbReference type="CDD" id="cd09917">
    <property type="entry name" value="F-box_SF"/>
    <property type="match status" value="1"/>
</dbReference>
<dbReference type="PROSITE" id="PS50297">
    <property type="entry name" value="ANK_REP_REGION"/>
    <property type="match status" value="3"/>
</dbReference>
<dbReference type="PROSITE" id="PS50088">
    <property type="entry name" value="ANK_REPEAT"/>
    <property type="match status" value="3"/>
</dbReference>
<feature type="repeat" description="ANK" evidence="4">
    <location>
        <begin position="455"/>
        <end position="487"/>
    </location>
</feature>
<dbReference type="PaxDb" id="3055-EDO96429"/>
<dbReference type="InterPro" id="IPR036047">
    <property type="entry name" value="F-box-like_dom_sf"/>
</dbReference>
<name>A0A2K3DLS1_CHLRE</name>
<protein>
    <recommendedName>
        <fullName evidence="5">F-box domain-containing protein</fullName>
    </recommendedName>
</protein>
<dbReference type="PANTHER" id="PTHR24198:SF165">
    <property type="entry name" value="ANKYRIN REPEAT-CONTAINING PROTEIN-RELATED"/>
    <property type="match status" value="1"/>
</dbReference>
<proteinExistence type="predicted"/>
<dbReference type="Gene3D" id="3.80.10.10">
    <property type="entry name" value="Ribonuclease Inhibitor"/>
    <property type="match status" value="1"/>
</dbReference>
<dbReference type="OrthoDB" id="7729168at2759"/>
<dbReference type="Gramene" id="PNW81487">
    <property type="protein sequence ID" value="PNW81487"/>
    <property type="gene ID" value="CHLRE_07g357950v5"/>
</dbReference>
<feature type="repeat" description="ANK" evidence="4">
    <location>
        <begin position="598"/>
        <end position="622"/>
    </location>
</feature>
<dbReference type="Pfam" id="PF12796">
    <property type="entry name" value="Ank_2"/>
    <property type="match status" value="1"/>
</dbReference>
<accession>A0A2K3DLS1</accession>
<dbReference type="Pfam" id="PF00646">
    <property type="entry name" value="F-box"/>
    <property type="match status" value="1"/>
</dbReference>
<feature type="repeat" description="ANK" evidence="4">
    <location>
        <begin position="488"/>
        <end position="520"/>
    </location>
</feature>
<dbReference type="SMART" id="SM00248">
    <property type="entry name" value="ANK"/>
    <property type="match status" value="5"/>
</dbReference>
<dbReference type="ExpressionAtlas" id="A0A2K3DLS1">
    <property type="expression patterns" value="baseline and differential"/>
</dbReference>
<evidence type="ECO:0000259" key="5">
    <source>
        <dbReference type="Pfam" id="PF00646"/>
    </source>
</evidence>
<dbReference type="AlphaFoldDB" id="A0A2K3DLS1"/>
<dbReference type="InterPro" id="IPR002110">
    <property type="entry name" value="Ankyrin_rpt"/>
</dbReference>
<dbReference type="InParanoid" id="A0A2K3DLS1"/>
<gene>
    <name evidence="6" type="ORF">CHLRE_07g357950v5</name>
</gene>
<dbReference type="SUPFAM" id="SSF52047">
    <property type="entry name" value="RNI-like"/>
    <property type="match status" value="1"/>
</dbReference>
<dbReference type="PANTHER" id="PTHR24198">
    <property type="entry name" value="ANKYRIN REPEAT AND PROTEIN KINASE DOMAIN-CONTAINING PROTEIN"/>
    <property type="match status" value="1"/>
</dbReference>
<dbReference type="EMBL" id="CM008968">
    <property type="protein sequence ID" value="PNW81487.1"/>
    <property type="molecule type" value="Genomic_DNA"/>
</dbReference>
<dbReference type="KEGG" id="cre:CHLRE_07g357950v5"/>
<dbReference type="Pfam" id="PF13637">
    <property type="entry name" value="Ank_4"/>
    <property type="match status" value="1"/>
</dbReference>
<dbReference type="InterPro" id="IPR001810">
    <property type="entry name" value="F-box_dom"/>
</dbReference>
<evidence type="ECO:0000256" key="4">
    <source>
        <dbReference type="PROSITE-ProRule" id="PRU00023"/>
    </source>
</evidence>
<evidence type="ECO:0000256" key="3">
    <source>
        <dbReference type="ARBA" id="ARBA00023043"/>
    </source>
</evidence>
<keyword evidence="3 4" id="KW-0040">ANK repeat</keyword>
<dbReference type="InterPro" id="IPR032675">
    <property type="entry name" value="LRR_dom_sf"/>
</dbReference>
<evidence type="ECO:0000313" key="7">
    <source>
        <dbReference type="Proteomes" id="UP000006906"/>
    </source>
</evidence>
<feature type="domain" description="F-box" evidence="5">
    <location>
        <begin position="40"/>
        <end position="76"/>
    </location>
</feature>
<sequence length="660" mass="68243">MGGGTPLNPWAPAWTPRQPPSINAGAIAAVPLQVEPFDLMRLPDAVVTTVVSFLSAPSDVVHCALVSKSLRQHTQDAELVCDTRRLRSSSLDAGGPGDESKKRELLEGISKSMPGTVALLLPSLPLEDSELLRCVASLPRLQLLDVSSRKLTHSGVTALLQLTGGGVQEGQQDGVYEPAAGKCRAPYFMLNLQRCFQLTTGSLDALLAAPGLACLALSHLDLGRWGTEPEALQGLTTAAGSAGRCSSELQALVLQNCLRLHAGAIAALAAAVPSARFLMLGGCTLALAAFVSPPAASVPHLPQPMLDLLHAAYKAAPTSTSATVAAHIGVAQWLLAAVLMLPQLEALDLTFFPLPLVAVVRRVLTDAEVLAGLGRTPVEVWDFASDAATVVEQARSLLRRHLRPLSPSAGDGAVTCDAAKPDSSAGSAGARVADLLAEEAVRCVIRCAVNSSNTSRSTPLHMAAMTGKTAGIRKLLAAGVIVDARDTGGATALFLASEAGHADVCTALLAAGADPTISNAAGESPMYIAALRGHLGCVQALLRTCTARGIEWMDPELYGDSWTPLHAAAVAGREDVAACLLQAAGASGSELVVAPNKYGQSVVHIAARKGSSQLLRLLLSAGGVEAVVRRDGSGDTPVDVAKKNRHTAALAEFRRVTAMA</sequence>
<evidence type="ECO:0000313" key="6">
    <source>
        <dbReference type="EMBL" id="PNW81487.1"/>
    </source>
</evidence>
<evidence type="ECO:0000256" key="2">
    <source>
        <dbReference type="ARBA" id="ARBA00022737"/>
    </source>
</evidence>
<dbReference type="GO" id="GO:0005930">
    <property type="term" value="C:axoneme"/>
    <property type="evidence" value="ECO:0007669"/>
    <property type="project" value="UniProtKB-SubCell"/>
</dbReference>
<evidence type="ECO:0000256" key="1">
    <source>
        <dbReference type="ARBA" id="ARBA00004430"/>
    </source>
</evidence>